<name>A0A4S4ATK5_9RHOO</name>
<dbReference type="InterPro" id="IPR001296">
    <property type="entry name" value="Glyco_trans_1"/>
</dbReference>
<dbReference type="Gene3D" id="3.40.50.2000">
    <property type="entry name" value="Glycogen Phosphorylase B"/>
    <property type="match status" value="2"/>
</dbReference>
<sequence>MLLARRVVSRGDHILQFCHCYYGPFGDVARQYAELFRGTPYKVTTVYLTEPPSAEVAEQSASERVVFLNYSSDDVGGLKLGPIRALRKIVAEHDFRLVLAHRFKPIYIACWATGLPVIGVHHAFGDYDRLSHRLFARFFSNRLGLLGVSDSVRDDIRRNLPGWPATRIETLHNRIDVDAVRSGLYSPQAAREVLGLPSDAFIVANVGRLHPDKDQATLLRGFARARAHLPPGALLVILGTGRLERTLKALANELGIAEYVRFLGQVPDARRLFAAFDLFALSSDHEPFGMVLLEAMAAGVPVIATNCGGAPEVVADVQALFPLGDDEALARLMVERASWSVEIRAQTAEHNLKRLYEHFSDEAVRSAFFELSMVRKVLGNALA</sequence>
<dbReference type="PANTHER" id="PTHR12526:SF637">
    <property type="entry name" value="GLYCOSYLTRANSFERASE EPSF-RELATED"/>
    <property type="match status" value="1"/>
</dbReference>
<dbReference type="Proteomes" id="UP000308430">
    <property type="component" value="Unassembled WGS sequence"/>
</dbReference>
<comment type="caution">
    <text evidence="3">The sequence shown here is derived from an EMBL/GenBank/DDBJ whole genome shotgun (WGS) entry which is preliminary data.</text>
</comment>
<evidence type="ECO:0000313" key="4">
    <source>
        <dbReference type="Proteomes" id="UP000308430"/>
    </source>
</evidence>
<dbReference type="AlphaFoldDB" id="A0A4S4ATK5"/>
<keyword evidence="3" id="KW-0808">Transferase</keyword>
<accession>A0A4S4ATK5</accession>
<evidence type="ECO:0000259" key="2">
    <source>
        <dbReference type="Pfam" id="PF13439"/>
    </source>
</evidence>
<dbReference type="EMBL" id="SSOC01000006">
    <property type="protein sequence ID" value="THF63202.1"/>
    <property type="molecule type" value="Genomic_DNA"/>
</dbReference>
<dbReference type="InterPro" id="IPR028098">
    <property type="entry name" value="Glyco_trans_4-like_N"/>
</dbReference>
<dbReference type="GO" id="GO:0016757">
    <property type="term" value="F:glycosyltransferase activity"/>
    <property type="evidence" value="ECO:0007669"/>
    <property type="project" value="InterPro"/>
</dbReference>
<feature type="domain" description="Glycosyl transferase family 1" evidence="1">
    <location>
        <begin position="190"/>
        <end position="333"/>
    </location>
</feature>
<dbReference type="PANTHER" id="PTHR12526">
    <property type="entry name" value="GLYCOSYLTRANSFERASE"/>
    <property type="match status" value="1"/>
</dbReference>
<proteinExistence type="predicted"/>
<gene>
    <name evidence="3" type="ORF">E6C76_17970</name>
</gene>
<dbReference type="Pfam" id="PF00534">
    <property type="entry name" value="Glycos_transf_1"/>
    <property type="match status" value="1"/>
</dbReference>
<evidence type="ECO:0000313" key="3">
    <source>
        <dbReference type="EMBL" id="THF63202.1"/>
    </source>
</evidence>
<dbReference type="SUPFAM" id="SSF53756">
    <property type="entry name" value="UDP-Glycosyltransferase/glycogen phosphorylase"/>
    <property type="match status" value="1"/>
</dbReference>
<protein>
    <submittedName>
        <fullName evidence="3">Glycosyltransferase</fullName>
    </submittedName>
</protein>
<dbReference type="CDD" id="cd03811">
    <property type="entry name" value="GT4_GT28_WabH-like"/>
    <property type="match status" value="1"/>
</dbReference>
<evidence type="ECO:0000259" key="1">
    <source>
        <dbReference type="Pfam" id="PF00534"/>
    </source>
</evidence>
<reference evidence="3 4" key="1">
    <citation type="submission" date="2019-04" db="EMBL/GenBank/DDBJ databases">
        <title>Azoarcus nasutitermitis sp. nov. isolated from termite nest.</title>
        <authorList>
            <person name="Lin S.-Y."/>
            <person name="Hameed A."/>
            <person name="Hsu Y.-H."/>
            <person name="Young C.-C."/>
        </authorList>
    </citation>
    <scope>NUCLEOTIDE SEQUENCE [LARGE SCALE GENOMIC DNA]</scope>
    <source>
        <strain evidence="3 4">CC-YHH838</strain>
    </source>
</reference>
<keyword evidence="4" id="KW-1185">Reference proteome</keyword>
<organism evidence="3 4">
    <name type="scientific">Pseudothauera nasutitermitis</name>
    <dbReference type="NCBI Taxonomy" id="2565930"/>
    <lineage>
        <taxon>Bacteria</taxon>
        <taxon>Pseudomonadati</taxon>
        <taxon>Pseudomonadota</taxon>
        <taxon>Betaproteobacteria</taxon>
        <taxon>Rhodocyclales</taxon>
        <taxon>Zoogloeaceae</taxon>
        <taxon>Pseudothauera</taxon>
    </lineage>
</organism>
<dbReference type="Pfam" id="PF13439">
    <property type="entry name" value="Glyco_transf_4"/>
    <property type="match status" value="1"/>
</dbReference>
<feature type="domain" description="Glycosyltransferase subfamily 4-like N-terminal" evidence="2">
    <location>
        <begin position="35"/>
        <end position="178"/>
    </location>
</feature>
<dbReference type="OrthoDB" id="570545at2"/>